<reference evidence="15 16" key="1">
    <citation type="journal article" date="2007" name="Nature">
        <title>Genome of the marsupial Monodelphis domestica reveals innovation in non-coding sequences.</title>
        <authorList>
            <person name="Mikkelsen T.S."/>
            <person name="Wakefield M.J."/>
            <person name="Aken B."/>
            <person name="Amemiya C.T."/>
            <person name="Chang J.L."/>
            <person name="Duke S."/>
            <person name="Garber M."/>
            <person name="Gentles A.J."/>
            <person name="Goodstadt L."/>
            <person name="Heger A."/>
            <person name="Jurka J."/>
            <person name="Kamal M."/>
            <person name="Mauceli E."/>
            <person name="Searle S.M."/>
            <person name="Sharpe T."/>
            <person name="Baker M.L."/>
            <person name="Batzer M.A."/>
            <person name="Benos P.V."/>
            <person name="Belov K."/>
            <person name="Clamp M."/>
            <person name="Cook A."/>
            <person name="Cuff J."/>
            <person name="Das R."/>
            <person name="Davidow L."/>
            <person name="Deakin J.E."/>
            <person name="Fazzari M.J."/>
            <person name="Glass J.L."/>
            <person name="Grabherr M."/>
            <person name="Greally J.M."/>
            <person name="Gu W."/>
            <person name="Hore T.A."/>
            <person name="Huttley G.A."/>
            <person name="Kleber M."/>
            <person name="Jirtle R.L."/>
            <person name="Koina E."/>
            <person name="Lee J.T."/>
            <person name="Mahony S."/>
            <person name="Marra M.A."/>
            <person name="Miller R.D."/>
            <person name="Nicholls R.D."/>
            <person name="Oda M."/>
            <person name="Papenfuss A.T."/>
            <person name="Parra Z.E."/>
            <person name="Pollock D.D."/>
            <person name="Ray D.A."/>
            <person name="Schein J.E."/>
            <person name="Speed T.P."/>
            <person name="Thompson K."/>
            <person name="VandeBerg J.L."/>
            <person name="Wade C.M."/>
            <person name="Walker J.A."/>
            <person name="Waters P.D."/>
            <person name="Webber C."/>
            <person name="Weidman J.R."/>
            <person name="Xie X."/>
            <person name="Zody M.C."/>
            <person name="Baldwin J."/>
            <person name="Abdouelleil A."/>
            <person name="Abdulkadir J."/>
            <person name="Abebe A."/>
            <person name="Abera B."/>
            <person name="Abreu J."/>
            <person name="Acer S.C."/>
            <person name="Aftuck L."/>
            <person name="Alexander A."/>
            <person name="An P."/>
            <person name="Anderson E."/>
            <person name="Anderson S."/>
            <person name="Arachi H."/>
            <person name="Azer M."/>
            <person name="Bachantsang P."/>
            <person name="Barry A."/>
            <person name="Bayul T."/>
            <person name="Berlin A."/>
            <person name="Bessette D."/>
            <person name="Bloom T."/>
            <person name="Bloom T."/>
            <person name="Boguslavskiy L."/>
            <person name="Bonnet C."/>
            <person name="Boukhgalter B."/>
            <person name="Bourzgui I."/>
            <person name="Brown A."/>
            <person name="Cahill P."/>
            <person name="Channer S."/>
            <person name="Cheshatsang Y."/>
            <person name="Chuda L."/>
            <person name="Citroen M."/>
            <person name="Collymore A."/>
            <person name="Cooke P."/>
            <person name="Costello M."/>
            <person name="D'Aco K."/>
            <person name="Daza R."/>
            <person name="De Haan G."/>
            <person name="DeGray S."/>
            <person name="DeMaso C."/>
            <person name="Dhargay N."/>
            <person name="Dooley K."/>
            <person name="Dooley E."/>
            <person name="Doricent M."/>
            <person name="Dorje P."/>
            <person name="Dorjee K."/>
            <person name="Dupes A."/>
            <person name="Elong R."/>
            <person name="Falk J."/>
            <person name="Farina A."/>
            <person name="Faro S."/>
            <person name="Ferguson D."/>
            <person name="Fisher S."/>
            <person name="Foley C.D."/>
            <person name="Franke A."/>
            <person name="Friedrich D."/>
            <person name="Gadbois L."/>
            <person name="Gearin G."/>
            <person name="Gearin C.R."/>
            <person name="Giannoukos G."/>
            <person name="Goode T."/>
            <person name="Graham J."/>
            <person name="Grandbois E."/>
            <person name="Grewal S."/>
            <person name="Gyaltsen K."/>
            <person name="Hafez N."/>
            <person name="Hagos B."/>
            <person name="Hall J."/>
            <person name="Henson C."/>
            <person name="Hollinger A."/>
            <person name="Honan T."/>
            <person name="Huard M.D."/>
            <person name="Hughes L."/>
            <person name="Hurhula B."/>
            <person name="Husby M.E."/>
            <person name="Kamat A."/>
            <person name="Kanga B."/>
            <person name="Kashin S."/>
            <person name="Khazanovich D."/>
            <person name="Kisner P."/>
            <person name="Lance K."/>
            <person name="Lara M."/>
            <person name="Lee W."/>
            <person name="Lennon N."/>
            <person name="Letendre F."/>
            <person name="LeVine R."/>
            <person name="Lipovsky A."/>
            <person name="Liu X."/>
            <person name="Liu J."/>
            <person name="Liu S."/>
            <person name="Lokyitsang T."/>
            <person name="Lokyitsang Y."/>
            <person name="Lubonja R."/>
            <person name="Lui A."/>
            <person name="MacDonald P."/>
            <person name="Magnisalis V."/>
            <person name="Maru K."/>
            <person name="Matthews C."/>
            <person name="McCusker W."/>
            <person name="McDonough S."/>
            <person name="Mehta T."/>
            <person name="Meldrim J."/>
            <person name="Meneus L."/>
            <person name="Mihai O."/>
            <person name="Mihalev A."/>
            <person name="Mihova T."/>
            <person name="Mittelman R."/>
            <person name="Mlenga V."/>
            <person name="Montmayeur A."/>
            <person name="Mulrain L."/>
            <person name="Navidi A."/>
            <person name="Naylor J."/>
            <person name="Negash T."/>
            <person name="Nguyen T."/>
            <person name="Nguyen N."/>
            <person name="Nicol R."/>
            <person name="Norbu C."/>
            <person name="Norbu N."/>
            <person name="Novod N."/>
            <person name="O'Neill B."/>
            <person name="Osman S."/>
            <person name="Markiewicz E."/>
            <person name="Oyono O.L."/>
            <person name="Patti C."/>
            <person name="Phunkhang P."/>
            <person name="Pierre F."/>
            <person name="Priest M."/>
            <person name="Raghuraman S."/>
            <person name="Rege F."/>
            <person name="Reyes R."/>
            <person name="Rise C."/>
            <person name="Rogov P."/>
            <person name="Ross K."/>
            <person name="Ryan E."/>
            <person name="Settipalli S."/>
            <person name="Shea T."/>
            <person name="Sherpa N."/>
            <person name="Shi L."/>
            <person name="Shih D."/>
            <person name="Sparrow T."/>
            <person name="Spaulding J."/>
            <person name="Stalker J."/>
            <person name="Stange-Thomann N."/>
            <person name="Stavropoulos S."/>
            <person name="Stone C."/>
            <person name="Strader C."/>
            <person name="Tesfaye S."/>
            <person name="Thomson T."/>
            <person name="Thoulutsang Y."/>
            <person name="Thoulutsang D."/>
            <person name="Topham K."/>
            <person name="Topping I."/>
            <person name="Tsamla T."/>
            <person name="Vassiliev H."/>
            <person name="Vo A."/>
            <person name="Wangchuk T."/>
            <person name="Wangdi T."/>
            <person name="Weiand M."/>
            <person name="Wilkinson J."/>
            <person name="Wilson A."/>
            <person name="Yadav S."/>
            <person name="Young G."/>
            <person name="Yu Q."/>
            <person name="Zembek L."/>
            <person name="Zhong D."/>
            <person name="Zimmer A."/>
            <person name="Zwirko Z."/>
            <person name="Jaffe D.B."/>
            <person name="Alvarez P."/>
            <person name="Brockman W."/>
            <person name="Butler J."/>
            <person name="Chin C."/>
            <person name="Gnerre S."/>
            <person name="MacCallum I."/>
            <person name="Graves J.A."/>
            <person name="Ponting C.P."/>
            <person name="Breen M."/>
            <person name="Samollow P.B."/>
            <person name="Lander E.S."/>
            <person name="Lindblad-Toh K."/>
        </authorList>
    </citation>
    <scope>NUCLEOTIDE SEQUENCE [LARGE SCALE GENOMIC DNA]</scope>
</reference>
<feature type="transmembrane region" description="Helical" evidence="13">
    <location>
        <begin position="71"/>
        <end position="97"/>
    </location>
</feature>
<evidence type="ECO:0000313" key="15">
    <source>
        <dbReference type="Ensembl" id="ENSMODP00000043236.1"/>
    </source>
</evidence>
<evidence type="ECO:0000256" key="3">
    <source>
        <dbReference type="ARBA" id="ARBA00022606"/>
    </source>
</evidence>
<gene>
    <name evidence="15" type="primary">LOC100028674</name>
</gene>
<feature type="transmembrane region" description="Helical" evidence="13">
    <location>
        <begin position="37"/>
        <end position="59"/>
    </location>
</feature>
<dbReference type="Ensembl" id="ENSMODT00000063257.1">
    <property type="protein sequence ID" value="ENSMODP00000043236.1"/>
    <property type="gene ID" value="ENSMODG00000047140.1"/>
</dbReference>
<comment type="similarity">
    <text evidence="12">Belongs to the G-protein coupled receptor 1 family.</text>
</comment>
<dbReference type="PROSITE" id="PS00237">
    <property type="entry name" value="G_PROTEIN_RECEP_F1_1"/>
    <property type="match status" value="1"/>
</dbReference>
<evidence type="ECO:0000313" key="16">
    <source>
        <dbReference type="Proteomes" id="UP000002280"/>
    </source>
</evidence>
<keyword evidence="5 13" id="KW-0552">Olfaction</keyword>
<keyword evidence="11 12" id="KW-0807">Transducer</keyword>
<keyword evidence="8 13" id="KW-0472">Membrane</keyword>
<feature type="transmembrane region" description="Helical" evidence="13">
    <location>
        <begin position="209"/>
        <end position="236"/>
    </location>
</feature>
<keyword evidence="7 12" id="KW-0297">G-protein coupled receptor</keyword>
<keyword evidence="6 13" id="KW-1133">Transmembrane helix</keyword>
<keyword evidence="16" id="KW-1185">Reference proteome</keyword>
<proteinExistence type="inferred from homology"/>
<protein>
    <recommendedName>
        <fullName evidence="13">Olfactory receptor</fullName>
    </recommendedName>
</protein>
<evidence type="ECO:0000256" key="9">
    <source>
        <dbReference type="ARBA" id="ARBA00023170"/>
    </source>
</evidence>
<feature type="transmembrane region" description="Helical" evidence="13">
    <location>
        <begin position="248"/>
        <end position="271"/>
    </location>
</feature>
<dbReference type="Gene3D" id="1.20.1070.10">
    <property type="entry name" value="Rhodopsin 7-helix transmembrane proteins"/>
    <property type="match status" value="1"/>
</dbReference>
<evidence type="ECO:0000256" key="11">
    <source>
        <dbReference type="ARBA" id="ARBA00023224"/>
    </source>
</evidence>
<evidence type="ECO:0000259" key="14">
    <source>
        <dbReference type="PROSITE" id="PS50262"/>
    </source>
</evidence>
<feature type="transmembrane region" description="Helical" evidence="13">
    <location>
        <begin position="151"/>
        <end position="172"/>
    </location>
</feature>
<name>A0A5F8G758_MONDO</name>
<dbReference type="PRINTS" id="PR00237">
    <property type="entry name" value="GPCRRHODOPSN"/>
</dbReference>
<evidence type="ECO:0000256" key="5">
    <source>
        <dbReference type="ARBA" id="ARBA00022725"/>
    </source>
</evidence>
<evidence type="ECO:0000256" key="2">
    <source>
        <dbReference type="ARBA" id="ARBA00022475"/>
    </source>
</evidence>
<dbReference type="GO" id="GO:0005886">
    <property type="term" value="C:plasma membrane"/>
    <property type="evidence" value="ECO:0007669"/>
    <property type="project" value="UniProtKB-SubCell"/>
</dbReference>
<dbReference type="PANTHER" id="PTHR26454">
    <property type="entry name" value="OLFACTORY RECEPTOR"/>
    <property type="match status" value="1"/>
</dbReference>
<keyword evidence="2 13" id="KW-1003">Cell membrane</keyword>
<evidence type="ECO:0000256" key="4">
    <source>
        <dbReference type="ARBA" id="ARBA00022692"/>
    </source>
</evidence>
<sequence length="323" mass="36422">NRKENESYNHMEKMGNETSVKEFILEGFPAVQHLGKLLFGVLLLLYLVSIVGNTVIVMIMWMDHRLQIPMYLFLSGFSFLECCFTTSVIPKLLAIFLSGMQTISFAACLTQTFVFLTLGVTGFFLMAVMSIDRYMAICNPLHYHSIMTMRVSFLLILFCCSIGPIVTTSLIIKVSQLSFCGSNIIKHFVCDLGPLTQLSCSDTSSIESLAFFLALFIILSSLAVTIICYINIALTITHLPSAKERQKAFSTCSSHLIVLFLMYGSCIFIYMKPNQANRLDTNKEAALINTVVTPVLNPFIYTLRNKQFRQALRDVIFKIKLLR</sequence>
<dbReference type="GeneTree" id="ENSGT01090000260086"/>
<dbReference type="AlphaFoldDB" id="A0A5F8G758"/>
<dbReference type="InterPro" id="IPR000725">
    <property type="entry name" value="Olfact_rcpt"/>
</dbReference>
<evidence type="ECO:0000256" key="10">
    <source>
        <dbReference type="ARBA" id="ARBA00023180"/>
    </source>
</evidence>
<dbReference type="PANTHER" id="PTHR26454:SF31">
    <property type="entry name" value="OLFACTORY RECEPTOR 214"/>
    <property type="match status" value="1"/>
</dbReference>
<dbReference type="CDD" id="cd15912">
    <property type="entry name" value="7tmA_OR6C-like"/>
    <property type="match status" value="1"/>
</dbReference>
<evidence type="ECO:0000256" key="6">
    <source>
        <dbReference type="ARBA" id="ARBA00022989"/>
    </source>
</evidence>
<dbReference type="SUPFAM" id="SSF81321">
    <property type="entry name" value="Family A G protein-coupled receptor-like"/>
    <property type="match status" value="1"/>
</dbReference>
<reference evidence="15" key="2">
    <citation type="submission" date="2025-08" db="UniProtKB">
        <authorList>
            <consortium name="Ensembl"/>
        </authorList>
    </citation>
    <scope>IDENTIFICATION</scope>
</reference>
<dbReference type="PRINTS" id="PR00245">
    <property type="entry name" value="OLFACTORYR"/>
</dbReference>
<dbReference type="FunFam" id="1.20.1070.10:FF:000010">
    <property type="entry name" value="Olfactory receptor"/>
    <property type="match status" value="1"/>
</dbReference>
<keyword evidence="10" id="KW-0325">Glycoprotein</keyword>
<dbReference type="GO" id="GO:0004984">
    <property type="term" value="F:olfactory receptor activity"/>
    <property type="evidence" value="ECO:0000318"/>
    <property type="project" value="GO_Central"/>
</dbReference>
<feature type="domain" description="G-protein coupled receptors family 1 profile" evidence="14">
    <location>
        <begin position="52"/>
        <end position="301"/>
    </location>
</feature>
<dbReference type="InterPro" id="IPR017452">
    <property type="entry name" value="GPCR_Rhodpsn_7TM"/>
</dbReference>
<dbReference type="GO" id="GO:0004930">
    <property type="term" value="F:G protein-coupled receptor activity"/>
    <property type="evidence" value="ECO:0007669"/>
    <property type="project" value="UniProtKB-KW"/>
</dbReference>
<dbReference type="Proteomes" id="UP000002280">
    <property type="component" value="Chromosome 1"/>
</dbReference>
<keyword evidence="9 12" id="KW-0675">Receptor</keyword>
<dbReference type="STRING" id="13616.ENSMODP00000043236"/>
<keyword evidence="3 13" id="KW-0716">Sensory transduction</keyword>
<evidence type="ECO:0000256" key="12">
    <source>
        <dbReference type="RuleBase" id="RU000688"/>
    </source>
</evidence>
<dbReference type="InterPro" id="IPR000276">
    <property type="entry name" value="GPCR_Rhodpsn"/>
</dbReference>
<comment type="subcellular location">
    <subcellularLocation>
        <location evidence="1 13">Cell membrane</location>
        <topology evidence="1 13">Multi-pass membrane protein</topology>
    </subcellularLocation>
</comment>
<evidence type="ECO:0000256" key="1">
    <source>
        <dbReference type="ARBA" id="ARBA00004651"/>
    </source>
</evidence>
<reference evidence="15" key="3">
    <citation type="submission" date="2025-09" db="UniProtKB">
        <authorList>
            <consortium name="Ensembl"/>
        </authorList>
    </citation>
    <scope>IDENTIFICATION</scope>
</reference>
<dbReference type="InParanoid" id="A0A5F8G758"/>
<dbReference type="OMA" id="ICYINIA"/>
<keyword evidence="4 12" id="KW-0812">Transmembrane</keyword>
<dbReference type="PROSITE" id="PS50262">
    <property type="entry name" value="G_PROTEIN_RECEP_F1_2"/>
    <property type="match status" value="1"/>
</dbReference>
<feature type="transmembrane region" description="Helical" evidence="13">
    <location>
        <begin position="103"/>
        <end position="131"/>
    </location>
</feature>
<evidence type="ECO:0000256" key="8">
    <source>
        <dbReference type="ARBA" id="ARBA00023136"/>
    </source>
</evidence>
<accession>A0A5F8G758</accession>
<dbReference type="InterPro" id="IPR047132">
    <property type="entry name" value="Olfact_rcpt_6C-like"/>
</dbReference>
<evidence type="ECO:0000256" key="13">
    <source>
        <dbReference type="RuleBase" id="RU363047"/>
    </source>
</evidence>
<feature type="transmembrane region" description="Helical" evidence="13">
    <location>
        <begin position="286"/>
        <end position="303"/>
    </location>
</feature>
<dbReference type="Pfam" id="PF13853">
    <property type="entry name" value="7tm_4"/>
    <property type="match status" value="1"/>
</dbReference>
<evidence type="ECO:0000256" key="7">
    <source>
        <dbReference type="ARBA" id="ARBA00023040"/>
    </source>
</evidence>
<organism evidence="15 16">
    <name type="scientific">Monodelphis domestica</name>
    <name type="common">Gray short-tailed opossum</name>
    <dbReference type="NCBI Taxonomy" id="13616"/>
    <lineage>
        <taxon>Eukaryota</taxon>
        <taxon>Metazoa</taxon>
        <taxon>Chordata</taxon>
        <taxon>Craniata</taxon>
        <taxon>Vertebrata</taxon>
        <taxon>Euteleostomi</taxon>
        <taxon>Mammalia</taxon>
        <taxon>Metatheria</taxon>
        <taxon>Didelphimorphia</taxon>
        <taxon>Didelphidae</taxon>
        <taxon>Monodelphis</taxon>
    </lineage>
</organism>